<feature type="compositionally biased region" description="Polar residues" evidence="1">
    <location>
        <begin position="1"/>
        <end position="15"/>
    </location>
</feature>
<accession>A0ABD0LNU1</accession>
<name>A0ABD0LNU1_9CAEN</name>
<keyword evidence="3" id="KW-1185">Reference proteome</keyword>
<feature type="region of interest" description="Disordered" evidence="1">
    <location>
        <begin position="1"/>
        <end position="24"/>
    </location>
</feature>
<evidence type="ECO:0000313" key="2">
    <source>
        <dbReference type="EMBL" id="KAK7500893.1"/>
    </source>
</evidence>
<dbReference type="Proteomes" id="UP001519460">
    <property type="component" value="Unassembled WGS sequence"/>
</dbReference>
<comment type="caution">
    <text evidence="2">The sequence shown here is derived from an EMBL/GenBank/DDBJ whole genome shotgun (WGS) entry which is preliminary data.</text>
</comment>
<sequence length="87" mass="9765">MSGTERASALLTSTPEELPGHPDKRVCSYLPGARLADTKPPATQKQRKVISLMKGHLPVMERAEYKRQERNVLQKLPEEAQGNRKLT</sequence>
<reference evidence="2 3" key="1">
    <citation type="journal article" date="2023" name="Sci. Data">
        <title>Genome assembly of the Korean intertidal mud-creeper Batillaria attramentaria.</title>
        <authorList>
            <person name="Patra A.K."/>
            <person name="Ho P.T."/>
            <person name="Jun S."/>
            <person name="Lee S.J."/>
            <person name="Kim Y."/>
            <person name="Won Y.J."/>
        </authorList>
    </citation>
    <scope>NUCLEOTIDE SEQUENCE [LARGE SCALE GENOMIC DNA]</scope>
    <source>
        <strain evidence="2">Wonlab-2016</strain>
    </source>
</reference>
<dbReference type="AlphaFoldDB" id="A0ABD0LNU1"/>
<gene>
    <name evidence="2" type="ORF">BaRGS_00007773</name>
</gene>
<evidence type="ECO:0000313" key="3">
    <source>
        <dbReference type="Proteomes" id="UP001519460"/>
    </source>
</evidence>
<evidence type="ECO:0000256" key="1">
    <source>
        <dbReference type="SAM" id="MobiDB-lite"/>
    </source>
</evidence>
<organism evidence="2 3">
    <name type="scientific">Batillaria attramentaria</name>
    <dbReference type="NCBI Taxonomy" id="370345"/>
    <lineage>
        <taxon>Eukaryota</taxon>
        <taxon>Metazoa</taxon>
        <taxon>Spiralia</taxon>
        <taxon>Lophotrochozoa</taxon>
        <taxon>Mollusca</taxon>
        <taxon>Gastropoda</taxon>
        <taxon>Caenogastropoda</taxon>
        <taxon>Sorbeoconcha</taxon>
        <taxon>Cerithioidea</taxon>
        <taxon>Batillariidae</taxon>
        <taxon>Batillaria</taxon>
    </lineage>
</organism>
<proteinExistence type="predicted"/>
<protein>
    <submittedName>
        <fullName evidence="2">Uncharacterized protein</fullName>
    </submittedName>
</protein>
<dbReference type="EMBL" id="JACVVK020000034">
    <property type="protein sequence ID" value="KAK7500893.1"/>
    <property type="molecule type" value="Genomic_DNA"/>
</dbReference>